<feature type="transmembrane region" description="Helical" evidence="8">
    <location>
        <begin position="77"/>
        <end position="95"/>
    </location>
</feature>
<accession>A0ABT9E0N4</accession>
<evidence type="ECO:0000256" key="4">
    <source>
        <dbReference type="ARBA" id="ARBA00022679"/>
    </source>
</evidence>
<proteinExistence type="predicted"/>
<feature type="transmembrane region" description="Helical" evidence="8">
    <location>
        <begin position="254"/>
        <end position="272"/>
    </location>
</feature>
<gene>
    <name evidence="9" type="ORF">Q7A36_15295</name>
</gene>
<feature type="transmembrane region" description="Helical" evidence="8">
    <location>
        <begin position="196"/>
        <end position="215"/>
    </location>
</feature>
<evidence type="ECO:0000256" key="3">
    <source>
        <dbReference type="ARBA" id="ARBA00022676"/>
    </source>
</evidence>
<organism evidence="9 10">
    <name type="scientific">Paracraurococcus lichenis</name>
    <dbReference type="NCBI Taxonomy" id="3064888"/>
    <lineage>
        <taxon>Bacteria</taxon>
        <taxon>Pseudomonadati</taxon>
        <taxon>Pseudomonadota</taxon>
        <taxon>Alphaproteobacteria</taxon>
        <taxon>Acetobacterales</taxon>
        <taxon>Roseomonadaceae</taxon>
        <taxon>Paracraurococcus</taxon>
    </lineage>
</organism>
<evidence type="ECO:0000313" key="10">
    <source>
        <dbReference type="Proteomes" id="UP001243009"/>
    </source>
</evidence>
<sequence length="519" mass="57405">MNRTFPTRAIALILGGAVLLQLGLLLSGFYRLEADESARSLMAWELSWRNALEPWIWPPFYKLVVGGFLRLYPDVFVAPRLLIGIAGLAMVLVLVALSRALFAPAAVAVVTAALAVLLPDRLIFGTTPMSDMYYLLAQGGGALLLLHWLRSGRTAALLWSCLLVLVAQTVRYEAMFFGVVLGLYLTWLLARRELGLGTYVAAGGILAAFPVLWVLDSFLWFGSLENLGITSQQYLAMYGHNHANALRNLPLTQFLRSLAYNPLLLLGLWMMWRQARGDAALRRWLWLVWLPLPVISAVTFASLSITMAASWRQASLWVLLLLPFEAAALTHIAARLRGFAWRRWALGALALAALGPLVLRDLRIADRARFSWETGEVRAERAIGLHLRDELDRLGGQALVDAKGQIDFLDVLTGSTVPERIVLSVDAPAQEVALAMPFTDGLPEARDPEKVLRYQSDRFALAAGGDAEALRRRDIRLILVRAPAYVAALDHSPLVVREQAFPGWVLYRVRPEALHVAGP</sequence>
<keyword evidence="6 8" id="KW-1133">Transmembrane helix</keyword>
<feature type="transmembrane region" description="Helical" evidence="8">
    <location>
        <begin position="156"/>
        <end position="184"/>
    </location>
</feature>
<keyword evidence="5 8" id="KW-0812">Transmembrane</keyword>
<feature type="transmembrane region" description="Helical" evidence="8">
    <location>
        <begin position="101"/>
        <end position="120"/>
    </location>
</feature>
<comment type="subcellular location">
    <subcellularLocation>
        <location evidence="1">Cell membrane</location>
        <topology evidence="1">Multi-pass membrane protein</topology>
    </subcellularLocation>
</comment>
<keyword evidence="2" id="KW-1003">Cell membrane</keyword>
<keyword evidence="4" id="KW-0808">Transferase</keyword>
<protein>
    <recommendedName>
        <fullName evidence="11">Glycosyltransferase RgtA/B/C/D-like domain-containing protein</fullName>
    </recommendedName>
</protein>
<dbReference type="PANTHER" id="PTHR33908">
    <property type="entry name" value="MANNOSYLTRANSFERASE YKCB-RELATED"/>
    <property type="match status" value="1"/>
</dbReference>
<feature type="transmembrane region" description="Helical" evidence="8">
    <location>
        <begin position="341"/>
        <end position="359"/>
    </location>
</feature>
<comment type="caution">
    <text evidence="9">The sequence shown here is derived from an EMBL/GenBank/DDBJ whole genome shotgun (WGS) entry which is preliminary data.</text>
</comment>
<evidence type="ECO:0000256" key="8">
    <source>
        <dbReference type="SAM" id="Phobius"/>
    </source>
</evidence>
<dbReference type="InterPro" id="IPR050297">
    <property type="entry name" value="LipidA_mod_glycosyltrf_83"/>
</dbReference>
<evidence type="ECO:0000256" key="7">
    <source>
        <dbReference type="ARBA" id="ARBA00023136"/>
    </source>
</evidence>
<feature type="transmembrane region" description="Helical" evidence="8">
    <location>
        <begin position="284"/>
        <end position="308"/>
    </location>
</feature>
<evidence type="ECO:0000313" key="9">
    <source>
        <dbReference type="EMBL" id="MDO9709716.1"/>
    </source>
</evidence>
<evidence type="ECO:0000256" key="2">
    <source>
        <dbReference type="ARBA" id="ARBA00022475"/>
    </source>
</evidence>
<keyword evidence="3" id="KW-0328">Glycosyltransferase</keyword>
<dbReference type="EMBL" id="JAUTWS010000013">
    <property type="protein sequence ID" value="MDO9709716.1"/>
    <property type="molecule type" value="Genomic_DNA"/>
</dbReference>
<dbReference type="Proteomes" id="UP001243009">
    <property type="component" value="Unassembled WGS sequence"/>
</dbReference>
<keyword evidence="7 8" id="KW-0472">Membrane</keyword>
<dbReference type="RefSeq" id="WP_305104583.1">
    <property type="nucleotide sequence ID" value="NZ_JAUTWS010000013.1"/>
</dbReference>
<evidence type="ECO:0000256" key="5">
    <source>
        <dbReference type="ARBA" id="ARBA00022692"/>
    </source>
</evidence>
<keyword evidence="10" id="KW-1185">Reference proteome</keyword>
<reference evidence="9 10" key="1">
    <citation type="submission" date="2023-08" db="EMBL/GenBank/DDBJ databases">
        <title>The draft genome sequence of Paracraurococcus sp. LOR1-02.</title>
        <authorList>
            <person name="Kingkaew E."/>
            <person name="Tanasupawat S."/>
        </authorList>
    </citation>
    <scope>NUCLEOTIDE SEQUENCE [LARGE SCALE GENOMIC DNA]</scope>
    <source>
        <strain evidence="9 10">LOR1-02</strain>
    </source>
</reference>
<evidence type="ECO:0008006" key="11">
    <source>
        <dbReference type="Google" id="ProtNLM"/>
    </source>
</evidence>
<feature type="transmembrane region" description="Helical" evidence="8">
    <location>
        <begin position="132"/>
        <end position="150"/>
    </location>
</feature>
<name>A0ABT9E0N4_9PROT</name>
<evidence type="ECO:0000256" key="6">
    <source>
        <dbReference type="ARBA" id="ARBA00022989"/>
    </source>
</evidence>
<dbReference type="PANTHER" id="PTHR33908:SF11">
    <property type="entry name" value="MEMBRANE PROTEIN"/>
    <property type="match status" value="1"/>
</dbReference>
<feature type="transmembrane region" description="Helical" evidence="8">
    <location>
        <begin position="314"/>
        <end position="334"/>
    </location>
</feature>
<evidence type="ECO:0000256" key="1">
    <source>
        <dbReference type="ARBA" id="ARBA00004651"/>
    </source>
</evidence>